<feature type="non-terminal residue" evidence="1">
    <location>
        <position position="1"/>
    </location>
</feature>
<dbReference type="OrthoDB" id="72892at2759"/>
<dbReference type="HOGENOM" id="CLU_2032100_0_0_1"/>
<proteinExistence type="predicted"/>
<evidence type="ECO:0000313" key="1">
    <source>
        <dbReference type="EMBL" id="KIJ59351.1"/>
    </source>
</evidence>
<gene>
    <name evidence="1" type="ORF">HYDPIDRAFT_100860</name>
</gene>
<dbReference type="Proteomes" id="UP000053820">
    <property type="component" value="Unassembled WGS sequence"/>
</dbReference>
<sequence>RRKEVEKEARWRVPQFQVIVAFSQENLSVGSSPNATKNALLSESSQRLLWLYQECLPDVVAEVRFKFSKLVLNLAEGSLASLSGENPAVVNGGRDQDQQPSPLQSVKQLHVLWLLSGSDQFA</sequence>
<evidence type="ECO:0000313" key="2">
    <source>
        <dbReference type="Proteomes" id="UP000053820"/>
    </source>
</evidence>
<organism evidence="1 2">
    <name type="scientific">Hydnomerulius pinastri MD-312</name>
    <dbReference type="NCBI Taxonomy" id="994086"/>
    <lineage>
        <taxon>Eukaryota</taxon>
        <taxon>Fungi</taxon>
        <taxon>Dikarya</taxon>
        <taxon>Basidiomycota</taxon>
        <taxon>Agaricomycotina</taxon>
        <taxon>Agaricomycetes</taxon>
        <taxon>Agaricomycetidae</taxon>
        <taxon>Boletales</taxon>
        <taxon>Boletales incertae sedis</taxon>
        <taxon>Leucogyrophana</taxon>
    </lineage>
</organism>
<name>A0A0C9W8I3_9AGAM</name>
<reference evidence="1 2" key="1">
    <citation type="submission" date="2014-04" db="EMBL/GenBank/DDBJ databases">
        <title>Evolutionary Origins and Diversification of the Mycorrhizal Mutualists.</title>
        <authorList>
            <consortium name="DOE Joint Genome Institute"/>
            <consortium name="Mycorrhizal Genomics Consortium"/>
            <person name="Kohler A."/>
            <person name="Kuo A."/>
            <person name="Nagy L.G."/>
            <person name="Floudas D."/>
            <person name="Copeland A."/>
            <person name="Barry K.W."/>
            <person name="Cichocki N."/>
            <person name="Veneault-Fourrey C."/>
            <person name="LaButti K."/>
            <person name="Lindquist E.A."/>
            <person name="Lipzen A."/>
            <person name="Lundell T."/>
            <person name="Morin E."/>
            <person name="Murat C."/>
            <person name="Riley R."/>
            <person name="Ohm R."/>
            <person name="Sun H."/>
            <person name="Tunlid A."/>
            <person name="Henrissat B."/>
            <person name="Grigoriev I.V."/>
            <person name="Hibbett D.S."/>
            <person name="Martin F."/>
        </authorList>
    </citation>
    <scope>NUCLEOTIDE SEQUENCE [LARGE SCALE GENOMIC DNA]</scope>
    <source>
        <strain evidence="1 2">MD-312</strain>
    </source>
</reference>
<protein>
    <submittedName>
        <fullName evidence="1">Uncharacterized protein</fullName>
    </submittedName>
</protein>
<accession>A0A0C9W8I3</accession>
<dbReference type="AlphaFoldDB" id="A0A0C9W8I3"/>
<dbReference type="EMBL" id="KN839890">
    <property type="protein sequence ID" value="KIJ59351.1"/>
    <property type="molecule type" value="Genomic_DNA"/>
</dbReference>
<keyword evidence="2" id="KW-1185">Reference proteome</keyword>